<gene>
    <name evidence="2" type="ORF">GMARGA_LOCUS5718</name>
</gene>
<protein>
    <submittedName>
        <fullName evidence="2">36090_t:CDS:1</fullName>
    </submittedName>
</protein>
<evidence type="ECO:0000256" key="1">
    <source>
        <dbReference type="SAM" id="MobiDB-lite"/>
    </source>
</evidence>
<reference evidence="2 3" key="1">
    <citation type="submission" date="2021-06" db="EMBL/GenBank/DDBJ databases">
        <authorList>
            <person name="Kallberg Y."/>
            <person name="Tangrot J."/>
            <person name="Rosling A."/>
        </authorList>
    </citation>
    <scope>NUCLEOTIDE SEQUENCE [LARGE SCALE GENOMIC DNA]</scope>
    <source>
        <strain evidence="2 3">120-4 pot B 10/14</strain>
    </source>
</reference>
<name>A0ABN7UG46_GIGMA</name>
<evidence type="ECO:0000313" key="2">
    <source>
        <dbReference type="EMBL" id="CAG8575952.1"/>
    </source>
</evidence>
<dbReference type="Proteomes" id="UP000789901">
    <property type="component" value="Unassembled WGS sequence"/>
</dbReference>
<proteinExistence type="predicted"/>
<dbReference type="EMBL" id="CAJVQB010002465">
    <property type="protein sequence ID" value="CAG8575952.1"/>
    <property type="molecule type" value="Genomic_DNA"/>
</dbReference>
<evidence type="ECO:0000313" key="3">
    <source>
        <dbReference type="Proteomes" id="UP000789901"/>
    </source>
</evidence>
<feature type="region of interest" description="Disordered" evidence="1">
    <location>
        <begin position="54"/>
        <end position="76"/>
    </location>
</feature>
<accession>A0ABN7UG46</accession>
<sequence length="76" mass="8763">MNAICVNYPPELLYTLLFGSDPRSKHFQEMIRAYNTVLSFASMDAQIDEQVTGTKDINNDENYNDCEDQQHNSKTK</sequence>
<comment type="caution">
    <text evidence="2">The sequence shown here is derived from an EMBL/GenBank/DDBJ whole genome shotgun (WGS) entry which is preliminary data.</text>
</comment>
<keyword evidence="3" id="KW-1185">Reference proteome</keyword>
<organism evidence="2 3">
    <name type="scientific">Gigaspora margarita</name>
    <dbReference type="NCBI Taxonomy" id="4874"/>
    <lineage>
        <taxon>Eukaryota</taxon>
        <taxon>Fungi</taxon>
        <taxon>Fungi incertae sedis</taxon>
        <taxon>Mucoromycota</taxon>
        <taxon>Glomeromycotina</taxon>
        <taxon>Glomeromycetes</taxon>
        <taxon>Diversisporales</taxon>
        <taxon>Gigasporaceae</taxon>
        <taxon>Gigaspora</taxon>
    </lineage>
</organism>